<reference evidence="1 2" key="1">
    <citation type="journal article" date="2022" name="Genome Biol. Evol.">
        <title>The Spruce Budworm Genome: Reconstructing the Evolutionary History of Antifreeze Proteins.</title>
        <authorList>
            <person name="Beliveau C."/>
            <person name="Gagne P."/>
            <person name="Picq S."/>
            <person name="Vernygora O."/>
            <person name="Keeling C.I."/>
            <person name="Pinkney K."/>
            <person name="Doucet D."/>
            <person name="Wen F."/>
            <person name="Johnston J.S."/>
            <person name="Maaroufi H."/>
            <person name="Boyle B."/>
            <person name="Laroche J."/>
            <person name="Dewar K."/>
            <person name="Juretic N."/>
            <person name="Blackburn G."/>
            <person name="Nisole A."/>
            <person name="Brunet B."/>
            <person name="Brandao M."/>
            <person name="Lumley L."/>
            <person name="Duan J."/>
            <person name="Quan G."/>
            <person name="Lucarotti C.J."/>
            <person name="Roe A.D."/>
            <person name="Sperling F.A.H."/>
            <person name="Levesque R.C."/>
            <person name="Cusson M."/>
        </authorList>
    </citation>
    <scope>NUCLEOTIDE SEQUENCE [LARGE SCALE GENOMIC DNA]</scope>
    <source>
        <strain evidence="1">Glfc:IPQL:Cfum</strain>
    </source>
</reference>
<gene>
    <name evidence="1" type="ORF">MSG28_012117</name>
</gene>
<protein>
    <submittedName>
        <fullName evidence="1">Uncharacterized protein</fullName>
    </submittedName>
</protein>
<organism evidence="1 2">
    <name type="scientific">Choristoneura fumiferana</name>
    <name type="common">Spruce budworm moth</name>
    <name type="synonym">Archips fumiferana</name>
    <dbReference type="NCBI Taxonomy" id="7141"/>
    <lineage>
        <taxon>Eukaryota</taxon>
        <taxon>Metazoa</taxon>
        <taxon>Ecdysozoa</taxon>
        <taxon>Arthropoda</taxon>
        <taxon>Hexapoda</taxon>
        <taxon>Insecta</taxon>
        <taxon>Pterygota</taxon>
        <taxon>Neoptera</taxon>
        <taxon>Endopterygota</taxon>
        <taxon>Lepidoptera</taxon>
        <taxon>Glossata</taxon>
        <taxon>Ditrysia</taxon>
        <taxon>Tortricoidea</taxon>
        <taxon>Tortricidae</taxon>
        <taxon>Tortricinae</taxon>
        <taxon>Choristoneura</taxon>
    </lineage>
</organism>
<comment type="caution">
    <text evidence="1">The sequence shown here is derived from an EMBL/GenBank/DDBJ whole genome shotgun (WGS) entry which is preliminary data.</text>
</comment>
<accession>A0ACC0KC04</accession>
<dbReference type="Proteomes" id="UP001064048">
    <property type="component" value="Chromosome 21"/>
</dbReference>
<evidence type="ECO:0000313" key="1">
    <source>
        <dbReference type="EMBL" id="KAI8433964.1"/>
    </source>
</evidence>
<proteinExistence type="predicted"/>
<evidence type="ECO:0000313" key="2">
    <source>
        <dbReference type="Proteomes" id="UP001064048"/>
    </source>
</evidence>
<dbReference type="EMBL" id="CM046121">
    <property type="protein sequence ID" value="KAI8433964.1"/>
    <property type="molecule type" value="Genomic_DNA"/>
</dbReference>
<sequence length="270" mass="28991">MTSNSSYNNDKVVTGEVEYPATDPASGAFFQTDYKKNEDLKLMLDGSKDSLKLEAMKRIIGMIAKGRDASDLGVPRKRPQRAAPLDPDHRLLLRAAKPLLQSRNAGVVVAVAQLFYHAGPGKPEIKGLLKNDNSATSDSESDSDSSSSSDESGSDSSGHSSGDMSITPPVGELMRAVVMPEARWDAEQKKLRGMTEISVTVILPALTHEPALLAAVVEALEVVFDGVVIEDSIVRVQPAGARVHAYDVLVAVADLFRLYNNDIQCDSVPT</sequence>
<keyword evidence="2" id="KW-1185">Reference proteome</keyword>
<name>A0ACC0KC04_CHOFU</name>